<feature type="region of interest" description="Disordered" evidence="1">
    <location>
        <begin position="170"/>
        <end position="207"/>
    </location>
</feature>
<feature type="compositionally biased region" description="Basic and acidic residues" evidence="1">
    <location>
        <begin position="189"/>
        <end position="201"/>
    </location>
</feature>
<name>A0ABD3F1T9_9STRA</name>
<gene>
    <name evidence="2" type="ORF">V7S43_015431</name>
</gene>
<dbReference type="Proteomes" id="UP001632037">
    <property type="component" value="Unassembled WGS sequence"/>
</dbReference>
<evidence type="ECO:0000256" key="1">
    <source>
        <dbReference type="SAM" id="MobiDB-lite"/>
    </source>
</evidence>
<keyword evidence="3" id="KW-1185">Reference proteome</keyword>
<dbReference type="AlphaFoldDB" id="A0ABD3F1T9"/>
<sequence length="286" mass="31534">MPAIDAFSPVCVSTPDGFSYGQLTGVPARGYEVRCGLVTTTYPRRAVFAIPPAVCFLLAADVPRFAGSTRRAVEEHQGRIQDRRLGQNGSRATRNIKAVLTGIIPPSEHPTAQSTVAWRNHDSDEDLQVPPRHVIDFVHFVDGGKTVPPSLRAKIGDVFYREPLPAAVRQRLPRFQNGDRPAAPVLPGRRTDAVTDPERPTDNTSTRGTLDDLLVAITAPGHPGKPPTEFVEYVLASGAVHFQPHPAIISRLYAFEFGVRGLSILHLNRSDFLARRKWQKSRRVNM</sequence>
<evidence type="ECO:0000313" key="2">
    <source>
        <dbReference type="EMBL" id="KAL3659439.1"/>
    </source>
</evidence>
<protein>
    <submittedName>
        <fullName evidence="2">Uncharacterized protein</fullName>
    </submittedName>
</protein>
<evidence type="ECO:0000313" key="3">
    <source>
        <dbReference type="Proteomes" id="UP001632037"/>
    </source>
</evidence>
<comment type="caution">
    <text evidence="2">The sequence shown here is derived from an EMBL/GenBank/DDBJ whole genome shotgun (WGS) entry which is preliminary data.</text>
</comment>
<accession>A0ABD3F1T9</accession>
<organism evidence="2 3">
    <name type="scientific">Phytophthora oleae</name>
    <dbReference type="NCBI Taxonomy" id="2107226"/>
    <lineage>
        <taxon>Eukaryota</taxon>
        <taxon>Sar</taxon>
        <taxon>Stramenopiles</taxon>
        <taxon>Oomycota</taxon>
        <taxon>Peronosporomycetes</taxon>
        <taxon>Peronosporales</taxon>
        <taxon>Peronosporaceae</taxon>
        <taxon>Phytophthora</taxon>
    </lineage>
</organism>
<proteinExistence type="predicted"/>
<reference evidence="2 3" key="1">
    <citation type="submission" date="2024-09" db="EMBL/GenBank/DDBJ databases">
        <title>Genome sequencing and assembly of Phytophthora oleae, isolate VK10A, causative agent of rot of olive drupes.</title>
        <authorList>
            <person name="Conti Taguali S."/>
            <person name="Riolo M."/>
            <person name="La Spada F."/>
            <person name="Cacciola S.O."/>
            <person name="Dionisio G."/>
        </authorList>
    </citation>
    <scope>NUCLEOTIDE SEQUENCE [LARGE SCALE GENOMIC DNA]</scope>
    <source>
        <strain evidence="2 3">VK10A</strain>
    </source>
</reference>
<dbReference type="EMBL" id="JBIMZQ010000046">
    <property type="protein sequence ID" value="KAL3659439.1"/>
    <property type="molecule type" value="Genomic_DNA"/>
</dbReference>